<sequence length="1511" mass="168262">MASIGSRKPIMPPVTSSASEPVVSPKLDNACDEFIGQTLPAWLRRASAQHINLLRDLFNDHHASQAQLQGALARLTGLDAFAAPLFEQALREQLACSVDLRQARWREVKRSFSVKPGQLPDDEFFHEFQPALQRLLQNFSDSTFFYPQTGLVAQEGDGRVLCDKAAGIVRVCRKLDVGQRYQEHLAKVLDPALQQALAQDKRHSLALSSEIAALKGQISQLDLQMLRRVVNGQVPTHAESGTVQVLMLELLGSRVDGALVFELQGSWGGTPGLLSRQRVQGVIVYLPGSEAPLRRYDSWYALSSALGTAVKQSGYQQHLLRLIGLRDLPAFMGTLQKRMQDARTDMAPTGAIAGDDLFASLASQHLQRIKDDARLLAVPTADADNAASATRIKVFEDSGLVLLNVAGLFVPALGALLVGYLVGTTLAEVFEGVADWARDRRYEALEHMLGVAETLAVGAAQVGAGTLVARGFVRSSAVESMQPVVSPAQAQRLWLHDLSSLEVDALPAGAKRLENGLFGLEGRHWWQDQGAIYEVRRADGQSSWRLFDPRGRGGFSPLLQFNGERGWRLLYQRPLEWQGSARLLACLWPEAATLDEARITQILRVADVDEEQLRGLLVENRALPVSLRDTLERFSVDARIEAYLGQLSMPDMVPDPQLHAYCLNEVAASALPDSEARAQVLAKAPALRAKLMAHFAQGYLRSDDLLETVKRFFPGLPDPYALALLQQADDAQRLHLRQYARLPLALAEQARSLLQAARLNRAVEGLYLNSSDASETVELVFALLRTKAKWPETLNLEWRGSSTGGARVTRMYPDNDPSALRVLIRQAGRFALYDHQNVELELEIAEPAGLYDALLALLPDTYRQRLGWSGENSLQQLRSSLQAWSAVSHQQLTNLLGWPRARPWFNPGQRLADGRVGYLLSGRSARARNLSRMTIRDRVRCLYPGLDEQQVSEFLQRLHEAPGSAFQTLLDHEAAYHAVDRHLVRWVAAGEGAQRNVARRLVADELRRCWRFQGEQLTDGSGRYAGMRLSLIGIRVESLPALPVQADFNHVTDLVLVNLGLQDVPSAFLQRFPRVRWLNLSNNHLQRVPLGLNHLPSLRELRLQQNRIRLDASGVACISALHQLRVLGMSHNPLGAIRLDLHSLHRLRELSLRQANLQRLPAGLLGRTFLEYADLRGNQITELPQALLNAPMAFREQLHLAGNPLSEETWQRFQGQDQLPVPVPLARELWLQLQMGDDYARRGGQWDQLFEEAHSTDFFQVLAELTGTSDFRLAREDLDRRVWEMIDAAQENTQLRNELFELADSPRTCVDSVANCFSALEVRVYMARALRGRGPGERQGVLLSLARRLFRLEQVERLAQDDIAARRADGRDVDEIEVSLAYRSGLATELRLPGQPRTMQFARVAGVSALQLAEAARVVRQAQAGEALAINISERDFWLDALHQAHADLYSSTDQPFQDRLDTLTEQQASLSDGEYLAQVNGLSQERTTALKALDLRLTKEALAAEVTVKV</sequence>
<evidence type="ECO:0000256" key="3">
    <source>
        <dbReference type="ARBA" id="ARBA00022614"/>
    </source>
</evidence>
<dbReference type="InterPro" id="IPR003591">
    <property type="entry name" value="Leu-rich_rpt_typical-subtyp"/>
</dbReference>
<dbReference type="InterPro" id="IPR050216">
    <property type="entry name" value="LRR_domain-containing"/>
</dbReference>
<dbReference type="EMBL" id="CP035952">
    <property type="protein sequence ID" value="QBF26095.1"/>
    <property type="molecule type" value="Genomic_DNA"/>
</dbReference>
<evidence type="ECO:0000256" key="2">
    <source>
        <dbReference type="ARBA" id="ARBA00012483"/>
    </source>
</evidence>
<evidence type="ECO:0000313" key="11">
    <source>
        <dbReference type="Proteomes" id="UP000291130"/>
    </source>
</evidence>
<keyword evidence="6" id="KW-0832">Ubl conjugation</keyword>
<dbReference type="PANTHER" id="PTHR48051:SF1">
    <property type="entry name" value="RAS SUPPRESSOR PROTEIN 1"/>
    <property type="match status" value="1"/>
</dbReference>
<dbReference type="PANTHER" id="PTHR48051">
    <property type="match status" value="1"/>
</dbReference>
<organism evidence="10 11">
    <name type="scientific">Pseudomonas tructae</name>
    <dbReference type="NCBI Taxonomy" id="2518644"/>
    <lineage>
        <taxon>Bacteria</taxon>
        <taxon>Pseudomonadati</taxon>
        <taxon>Pseudomonadota</taxon>
        <taxon>Gammaproteobacteria</taxon>
        <taxon>Pseudomonadales</taxon>
        <taxon>Pseudomonadaceae</taxon>
        <taxon>Pseudomonas</taxon>
    </lineage>
</organism>
<dbReference type="GO" id="GO:0016567">
    <property type="term" value="P:protein ubiquitination"/>
    <property type="evidence" value="ECO:0007669"/>
    <property type="project" value="InterPro"/>
</dbReference>
<evidence type="ECO:0000259" key="9">
    <source>
        <dbReference type="PROSITE" id="PS52053"/>
    </source>
</evidence>
<keyword evidence="8" id="KW-0812">Transmembrane</keyword>
<name>A0A411MGY8_9PSED</name>
<keyword evidence="6" id="KW-1035">Host cytoplasm</keyword>
<reference evidence="10 11" key="1">
    <citation type="submission" date="2019-02" db="EMBL/GenBank/DDBJ databases">
        <title>Complete genome sequence of Pseudomonas sp. SNU WT1 isolated from rainbow trout.</title>
        <authorList>
            <person name="Oh W.T."/>
            <person name="Park S.C."/>
        </authorList>
    </citation>
    <scope>NUCLEOTIDE SEQUENCE [LARGE SCALE GENOMIC DNA]</scope>
    <source>
        <strain evidence="10 11">SNU WT1</strain>
    </source>
</reference>
<evidence type="ECO:0000256" key="8">
    <source>
        <dbReference type="SAM" id="Phobius"/>
    </source>
</evidence>
<comment type="PTM">
    <text evidence="6">Ubiquitinated in the presence of host E1 ubiquitin-activating enzyme, E2 ubiquitin-conjugating enzyme and ubiquitin.</text>
</comment>
<evidence type="ECO:0000256" key="5">
    <source>
        <dbReference type="ARBA" id="ARBA00023026"/>
    </source>
</evidence>
<dbReference type="Proteomes" id="UP000291130">
    <property type="component" value="Chromosome"/>
</dbReference>
<dbReference type="SUPFAM" id="SSF52058">
    <property type="entry name" value="L domain-like"/>
    <property type="match status" value="1"/>
</dbReference>
<keyword evidence="11" id="KW-1185">Reference proteome</keyword>
<gene>
    <name evidence="10" type="ORF">EXN22_10440</name>
</gene>
<keyword evidence="5" id="KW-0843">Virulence</keyword>
<feature type="domain" description="NEL" evidence="9">
    <location>
        <begin position="1222"/>
        <end position="1511"/>
    </location>
</feature>
<dbReference type="PROSITE" id="PS52053">
    <property type="entry name" value="NEL"/>
    <property type="match status" value="1"/>
</dbReference>
<dbReference type="SMART" id="SM00369">
    <property type="entry name" value="LRR_TYP"/>
    <property type="match status" value="5"/>
</dbReference>
<dbReference type="Pfam" id="PF13855">
    <property type="entry name" value="LRR_8"/>
    <property type="match status" value="1"/>
</dbReference>
<comment type="similarity">
    <text evidence="6">Belongs to the LRR-containing bacterial E3 ligase family.</text>
</comment>
<dbReference type="Gene3D" id="3.80.10.10">
    <property type="entry name" value="Ribonuclease Inhibitor"/>
    <property type="match status" value="1"/>
</dbReference>
<protein>
    <recommendedName>
        <fullName evidence="2">RING-type E3 ubiquitin transferase</fullName>
        <ecNumber evidence="2">2.3.2.27</ecNumber>
    </recommendedName>
</protein>
<dbReference type="GO" id="GO:0005576">
    <property type="term" value="C:extracellular region"/>
    <property type="evidence" value="ECO:0007669"/>
    <property type="project" value="UniProtKB-UniRule"/>
</dbReference>
<dbReference type="GO" id="GO:0061630">
    <property type="term" value="F:ubiquitin protein ligase activity"/>
    <property type="evidence" value="ECO:0007669"/>
    <property type="project" value="UniProtKB-EC"/>
</dbReference>
<dbReference type="EC" id="2.3.2.27" evidence="2"/>
<keyword evidence="6" id="KW-0833">Ubl conjugation pathway</keyword>
<evidence type="ECO:0000256" key="7">
    <source>
        <dbReference type="SAM" id="MobiDB-lite"/>
    </source>
</evidence>
<feature type="region of interest" description="Disordered" evidence="7">
    <location>
        <begin position="1"/>
        <end position="22"/>
    </location>
</feature>
<dbReference type="InterPro" id="IPR001611">
    <property type="entry name" value="Leu-rich_rpt"/>
</dbReference>
<evidence type="ECO:0000256" key="6">
    <source>
        <dbReference type="PROSITE-ProRule" id="PRU01398"/>
    </source>
</evidence>
<accession>A0A411MGY8</accession>
<dbReference type="Gene3D" id="1.20.58.360">
    <property type="entry name" value="Shigella T3SS effector IpaH defines"/>
    <property type="match status" value="1"/>
</dbReference>
<evidence type="ECO:0000256" key="4">
    <source>
        <dbReference type="ARBA" id="ARBA00022737"/>
    </source>
</evidence>
<keyword evidence="6" id="KW-0808">Transferase</keyword>
<dbReference type="GO" id="GO:0005737">
    <property type="term" value="C:cytoplasm"/>
    <property type="evidence" value="ECO:0007669"/>
    <property type="project" value="TreeGrafter"/>
</dbReference>
<comment type="catalytic activity">
    <reaction evidence="1">
        <text>S-ubiquitinyl-[E2 ubiquitin-conjugating enzyme]-L-cysteine + [acceptor protein]-L-lysine = [E2 ubiquitin-conjugating enzyme]-L-cysteine + N(6)-ubiquitinyl-[acceptor protein]-L-lysine.</text>
        <dbReference type="EC" id="2.3.2.27"/>
    </reaction>
</comment>
<dbReference type="PROSITE" id="PS51450">
    <property type="entry name" value="LRR"/>
    <property type="match status" value="1"/>
</dbReference>
<dbReference type="OrthoDB" id="1467561at2"/>
<dbReference type="KEGG" id="ptk:EXN22_10440"/>
<keyword evidence="6" id="KW-0964">Secreted</keyword>
<evidence type="ECO:0000256" key="1">
    <source>
        <dbReference type="ARBA" id="ARBA00000900"/>
    </source>
</evidence>
<keyword evidence="8" id="KW-0472">Membrane</keyword>
<proteinExistence type="inferred from homology"/>
<dbReference type="Pfam" id="PF14496">
    <property type="entry name" value="NEL"/>
    <property type="match status" value="1"/>
</dbReference>
<dbReference type="InterPro" id="IPR029487">
    <property type="entry name" value="NEL_dom"/>
</dbReference>
<keyword evidence="3" id="KW-0433">Leucine-rich repeat</keyword>
<dbReference type="InterPro" id="IPR046673">
    <property type="entry name" value="ToxA_N"/>
</dbReference>
<keyword evidence="4" id="KW-0677">Repeat</keyword>
<keyword evidence="8" id="KW-1133">Transmembrane helix</keyword>
<dbReference type="InterPro" id="IPR032675">
    <property type="entry name" value="LRR_dom_sf"/>
</dbReference>
<evidence type="ECO:0000313" key="10">
    <source>
        <dbReference type="EMBL" id="QBF26095.1"/>
    </source>
</evidence>
<dbReference type="Pfam" id="PF20178">
    <property type="entry name" value="ToxA_N"/>
    <property type="match status" value="1"/>
</dbReference>
<feature type="active site" description="Glycyl thioester intermediate" evidence="6">
    <location>
        <position position="1309"/>
    </location>
</feature>
<feature type="transmembrane region" description="Helical" evidence="8">
    <location>
        <begin position="400"/>
        <end position="422"/>
    </location>
</feature>